<feature type="transmembrane region" description="Helical" evidence="1">
    <location>
        <begin position="6"/>
        <end position="26"/>
    </location>
</feature>
<dbReference type="RefSeq" id="WP_015831667.1">
    <property type="nucleotide sequence ID" value="NC_012968.1"/>
</dbReference>
<accession>C6WUN1</accession>
<evidence type="ECO:0000313" key="2">
    <source>
        <dbReference type="EMBL" id="ACT47630.1"/>
    </source>
</evidence>
<protein>
    <submittedName>
        <fullName evidence="2">Cbb3-type cytochrome oxidase component</fullName>
    </submittedName>
</protein>
<evidence type="ECO:0000313" key="3">
    <source>
        <dbReference type="Proteomes" id="UP000002742"/>
    </source>
</evidence>
<dbReference type="EMBL" id="CP001672">
    <property type="protein sequence ID" value="ACT47630.1"/>
    <property type="molecule type" value="Genomic_DNA"/>
</dbReference>
<dbReference type="InterPro" id="IPR008621">
    <property type="entry name" value="Cbb3-typ_cyt_oxidase_comp"/>
</dbReference>
<dbReference type="STRING" id="583345.Mmol_0720"/>
<dbReference type="HOGENOM" id="CLU_192294_2_1_4"/>
<evidence type="ECO:0000256" key="1">
    <source>
        <dbReference type="SAM" id="Phobius"/>
    </source>
</evidence>
<dbReference type="KEGG" id="mmb:Mmol_0720"/>
<name>C6WUN1_METML</name>
<proteinExistence type="predicted"/>
<keyword evidence="1" id="KW-1133">Transmembrane helix</keyword>
<organism evidence="2 3">
    <name type="scientific">Methylotenera mobilis (strain JLW8 / ATCC BAA-1282 / DSM 17540)</name>
    <dbReference type="NCBI Taxonomy" id="583345"/>
    <lineage>
        <taxon>Bacteria</taxon>
        <taxon>Pseudomonadati</taxon>
        <taxon>Pseudomonadota</taxon>
        <taxon>Betaproteobacteria</taxon>
        <taxon>Nitrosomonadales</taxon>
        <taxon>Methylophilaceae</taxon>
        <taxon>Methylotenera</taxon>
    </lineage>
</organism>
<dbReference type="Pfam" id="PF05545">
    <property type="entry name" value="FixQ"/>
    <property type="match status" value="1"/>
</dbReference>
<keyword evidence="3" id="KW-1185">Reference proteome</keyword>
<sequence length="45" mass="5183">MDINTLRIIATIASFAVFLGIMVWAWKRRNTSEFKDAANLPFTHD</sequence>
<keyword evidence="1" id="KW-0812">Transmembrane</keyword>
<gene>
    <name evidence="2" type="ordered locus">Mmol_0720</name>
</gene>
<reference evidence="3" key="1">
    <citation type="submission" date="2009-07" db="EMBL/GenBank/DDBJ databases">
        <title>Complete sequence of Methylotenera mobilis JLW8.</title>
        <authorList>
            <consortium name="US DOE Joint Genome Institute"/>
            <person name="Lucas S."/>
            <person name="Copeland A."/>
            <person name="Lapidus A."/>
            <person name="Glavina del Rio T."/>
            <person name="Tice H."/>
            <person name="Bruce D."/>
            <person name="Goodwin L."/>
            <person name="Pitluck S."/>
            <person name="LaButti K.M."/>
            <person name="Clum A."/>
            <person name="Larimer F."/>
            <person name="Land M."/>
            <person name="Hauser L."/>
            <person name="Kyrpides N."/>
            <person name="Mikhailova N."/>
            <person name="Kayluzhnaya M."/>
            <person name="Chistoserdova L."/>
        </authorList>
    </citation>
    <scope>NUCLEOTIDE SEQUENCE [LARGE SCALE GENOMIC DNA]</scope>
    <source>
        <strain evidence="3">JLW8 / ATCC BAA-1282 / DSM 17540</strain>
    </source>
</reference>
<dbReference type="OrthoDB" id="8604580at2"/>
<dbReference type="AlphaFoldDB" id="C6WUN1"/>
<keyword evidence="1" id="KW-0472">Membrane</keyword>
<dbReference type="Proteomes" id="UP000002742">
    <property type="component" value="Chromosome"/>
</dbReference>
<dbReference type="eggNOG" id="COG4736">
    <property type="taxonomic scope" value="Bacteria"/>
</dbReference>
<reference evidence="2 3" key="2">
    <citation type="journal article" date="2011" name="J. Bacteriol.">
        <title>Genomes of three methylotrophs from a single niche uncover genetic and metabolic divergence of Methylophilaceae.</title>
        <authorList>
            <person name="Lapidus A."/>
            <person name="Clum A."/>
            <person name="Labutti K."/>
            <person name="Kaluzhnaya M.G."/>
            <person name="Lim S."/>
            <person name="Beck D.A."/>
            <person name="Glavina Del Rio T."/>
            <person name="Nolan M."/>
            <person name="Mavromatis K."/>
            <person name="Huntemann M."/>
            <person name="Lucas S."/>
            <person name="Lidstrom M.E."/>
            <person name="Ivanova N."/>
            <person name="Chistoserdova L."/>
        </authorList>
    </citation>
    <scope>NUCLEOTIDE SEQUENCE [LARGE SCALE GENOMIC DNA]</scope>
    <source>
        <strain evidence="3">JLW8 / ATCC BAA-1282 / DSM 17540</strain>
    </source>
</reference>